<dbReference type="Proteomes" id="UP000518206">
    <property type="component" value="Unassembled WGS sequence"/>
</dbReference>
<dbReference type="FunFam" id="3.40.309.10:FF:000002">
    <property type="entry name" value="Methylmalonate-semialdehyde dehydrogenase (Acylating)"/>
    <property type="match status" value="1"/>
</dbReference>
<reference evidence="5 6" key="2">
    <citation type="submission" date="2020-08" db="EMBL/GenBank/DDBJ databases">
        <authorList>
            <person name="Partida-Martinez L."/>
            <person name="Huntemann M."/>
            <person name="Clum A."/>
            <person name="Wang J."/>
            <person name="Palaniappan K."/>
            <person name="Ritter S."/>
            <person name="Chen I.-M."/>
            <person name="Stamatis D."/>
            <person name="Reddy T."/>
            <person name="O'Malley R."/>
            <person name="Daum C."/>
            <person name="Shapiro N."/>
            <person name="Ivanova N."/>
            <person name="Kyrpides N."/>
            <person name="Woyke T."/>
        </authorList>
    </citation>
    <scope>NUCLEOTIDE SEQUENCE [LARGE SCALE GENOMIC DNA]</scope>
    <source>
        <strain evidence="5 6">RAS26</strain>
    </source>
</reference>
<organism evidence="5 6">
    <name type="scientific">Cellulomonas cellasea</name>
    <dbReference type="NCBI Taxonomy" id="43670"/>
    <lineage>
        <taxon>Bacteria</taxon>
        <taxon>Bacillati</taxon>
        <taxon>Actinomycetota</taxon>
        <taxon>Actinomycetes</taxon>
        <taxon>Micrococcales</taxon>
        <taxon>Cellulomonadaceae</taxon>
        <taxon>Cellulomonas</taxon>
    </lineage>
</organism>
<evidence type="ECO:0000313" key="6">
    <source>
        <dbReference type="Proteomes" id="UP000518206"/>
    </source>
</evidence>
<dbReference type="InterPro" id="IPR016160">
    <property type="entry name" value="Ald_DH_CS_CYS"/>
</dbReference>
<protein>
    <recommendedName>
        <fullName evidence="1">methylmalonate-semialdehyde dehydrogenase (CoA acylating)</fullName>
        <ecNumber evidence="1">1.2.1.27</ecNumber>
    </recommendedName>
</protein>
<name>A0A7W4UBS2_9CELL</name>
<gene>
    <name evidence="5" type="ORF">FHR80_000155</name>
</gene>
<keyword evidence="2 5" id="KW-0560">Oxidoreductase</keyword>
<dbReference type="CDD" id="cd07085">
    <property type="entry name" value="ALDH_F6_MMSDH"/>
    <property type="match status" value="1"/>
</dbReference>
<sequence>MSTPIIEHWIDGAATPATSDRTNPVYNPATGEVIAEVTLASAGDVRAAVDSARKAFESWSQYSVGKRASVLFRFRELLAANVDELARIVSREHGKVISDAKGEIARGLEVVEFATGIPHLLKGEYSDQAATGVDVYSFRQPLGVVAGITPFNFPVMVPLWMSPIAIATGNAFILKPSERDPSASLFLADLWAQAGLPSGVFTVLQGDKVAVDGLLHHPDVAAVSFVGSTPIARYIHETASAQGKRVQALGGAKNHAVVLADADLDLAADQLTAAAFGAAGERCMAVSVAVVEDSVADSLVDVLATRARAVRVTAGDQADADMGPVITAAAKERIESLITSAADAGAELVVDGRGHQVEGYENGFFVGPTVIDRVTPDLEAYREEIFGPVIDIVRVTGLEEAVGLINANPYGNGTAIFTSSGEAARTFTREVSVGMVGVNVPIPVPVASHSFGGWKQSLFGETHVYGPEGIKFYTRGKVVTQRWPRTRDVASPASFHFSGDATK</sequence>
<keyword evidence="3" id="KW-0520">NAD</keyword>
<comment type="caution">
    <text evidence="5">The sequence shown here is derived from an EMBL/GenBank/DDBJ whole genome shotgun (WGS) entry which is preliminary data.</text>
</comment>
<dbReference type="PANTHER" id="PTHR43866:SF4">
    <property type="entry name" value="MALONATE-SEMIALDEHYDE DEHYDROGENASE"/>
    <property type="match status" value="1"/>
</dbReference>
<dbReference type="InterPro" id="IPR016161">
    <property type="entry name" value="Ald_DH/histidinol_DH"/>
</dbReference>
<accession>A0A7W4UBS2</accession>
<dbReference type="PROSITE" id="PS00070">
    <property type="entry name" value="ALDEHYDE_DEHYDR_CYS"/>
    <property type="match status" value="1"/>
</dbReference>
<dbReference type="InterPro" id="IPR016163">
    <property type="entry name" value="Ald_DH_C"/>
</dbReference>
<dbReference type="FunFam" id="3.40.605.10:FF:000003">
    <property type="entry name" value="Methylmalonate-semialdehyde dehydrogenase [acylating]"/>
    <property type="match status" value="1"/>
</dbReference>
<evidence type="ECO:0000259" key="4">
    <source>
        <dbReference type="Pfam" id="PF00171"/>
    </source>
</evidence>
<dbReference type="InterPro" id="IPR015590">
    <property type="entry name" value="Aldehyde_DH_dom"/>
</dbReference>
<dbReference type="Pfam" id="PF00171">
    <property type="entry name" value="Aldedh"/>
    <property type="match status" value="1"/>
</dbReference>
<dbReference type="EC" id="1.2.1.27" evidence="1"/>
<dbReference type="Gene3D" id="3.40.605.10">
    <property type="entry name" value="Aldehyde Dehydrogenase, Chain A, domain 1"/>
    <property type="match status" value="1"/>
</dbReference>
<reference evidence="5 6" key="1">
    <citation type="submission" date="2020-08" db="EMBL/GenBank/DDBJ databases">
        <title>The Agave Microbiome: Exploring the role of microbial communities in plant adaptations to desert environments.</title>
        <authorList>
            <person name="Partida-Martinez L.P."/>
        </authorList>
    </citation>
    <scope>NUCLEOTIDE SEQUENCE [LARGE SCALE GENOMIC DNA]</scope>
    <source>
        <strain evidence="5 6">RAS26</strain>
    </source>
</reference>
<evidence type="ECO:0000313" key="5">
    <source>
        <dbReference type="EMBL" id="MBB2921261.1"/>
    </source>
</evidence>
<dbReference type="GO" id="GO:0006574">
    <property type="term" value="P:L-valine catabolic process"/>
    <property type="evidence" value="ECO:0007669"/>
    <property type="project" value="TreeGrafter"/>
</dbReference>
<evidence type="ECO:0000256" key="2">
    <source>
        <dbReference type="ARBA" id="ARBA00023002"/>
    </source>
</evidence>
<dbReference type="GO" id="GO:0004491">
    <property type="term" value="F:methylmalonate-semialdehyde dehydrogenase (acylating, NAD) activity"/>
    <property type="evidence" value="ECO:0007669"/>
    <property type="project" value="UniProtKB-EC"/>
</dbReference>
<dbReference type="GO" id="GO:0006210">
    <property type="term" value="P:thymine catabolic process"/>
    <property type="evidence" value="ECO:0007669"/>
    <property type="project" value="TreeGrafter"/>
</dbReference>
<dbReference type="AlphaFoldDB" id="A0A7W4UBS2"/>
<dbReference type="NCBIfam" id="TIGR01722">
    <property type="entry name" value="MMSDH"/>
    <property type="match status" value="1"/>
</dbReference>
<dbReference type="EMBL" id="JACHVX010000001">
    <property type="protein sequence ID" value="MBB2921261.1"/>
    <property type="molecule type" value="Genomic_DNA"/>
</dbReference>
<dbReference type="InterPro" id="IPR010061">
    <property type="entry name" value="MeMal-semiAld_DH"/>
</dbReference>
<dbReference type="SUPFAM" id="SSF53720">
    <property type="entry name" value="ALDH-like"/>
    <property type="match status" value="1"/>
</dbReference>
<evidence type="ECO:0000256" key="1">
    <source>
        <dbReference type="ARBA" id="ARBA00013048"/>
    </source>
</evidence>
<dbReference type="PANTHER" id="PTHR43866">
    <property type="entry name" value="MALONATE-SEMIALDEHYDE DEHYDROGENASE"/>
    <property type="match status" value="1"/>
</dbReference>
<evidence type="ECO:0000256" key="3">
    <source>
        <dbReference type="ARBA" id="ARBA00023027"/>
    </source>
</evidence>
<feature type="domain" description="Aldehyde dehydrogenase" evidence="4">
    <location>
        <begin position="19"/>
        <end position="479"/>
    </location>
</feature>
<dbReference type="RefSeq" id="WP_183294305.1">
    <property type="nucleotide sequence ID" value="NZ_JACHVX010000001.1"/>
</dbReference>
<dbReference type="Gene3D" id="3.40.309.10">
    <property type="entry name" value="Aldehyde Dehydrogenase, Chain A, domain 2"/>
    <property type="match status" value="1"/>
</dbReference>
<dbReference type="InterPro" id="IPR016162">
    <property type="entry name" value="Ald_DH_N"/>
</dbReference>
<proteinExistence type="predicted"/>